<evidence type="ECO:0000313" key="2">
    <source>
        <dbReference type="Proteomes" id="UP001165205"/>
    </source>
</evidence>
<protein>
    <submittedName>
        <fullName evidence="1">Unnamed protein product</fullName>
    </submittedName>
</protein>
<comment type="caution">
    <text evidence="1">The sequence shown here is derived from an EMBL/GenBank/DDBJ whole genome shotgun (WGS) entry which is preliminary data.</text>
</comment>
<name>A0AAN4Z1C3_ASPOZ</name>
<sequence length="121" mass="13256">MSCNLNWGHVKLHYTWPFIRSNKGTLGFNIKESSSIMLGNETTADSQFGNITGRPNVSKDGFISEVCSLHTGPSGYIRARFGVQLPLQVSSRRVVIGKVKTPALCYSDCMSTTIQHFKGGS</sequence>
<dbReference type="AlphaFoldDB" id="A0AAN4Z1C3"/>
<accession>A0AAN4Z1C3</accession>
<dbReference type="EMBL" id="BSYA01000350">
    <property type="protein sequence ID" value="GMG38819.1"/>
    <property type="molecule type" value="Genomic_DNA"/>
</dbReference>
<proteinExistence type="predicted"/>
<gene>
    <name evidence="1" type="ORF">Aory04_001342200</name>
</gene>
<dbReference type="Proteomes" id="UP001165205">
    <property type="component" value="Unassembled WGS sequence"/>
</dbReference>
<reference evidence="1" key="1">
    <citation type="submission" date="2023-04" db="EMBL/GenBank/DDBJ databases">
        <title>Aspergillus oryzae NBRC 4228.</title>
        <authorList>
            <person name="Ichikawa N."/>
            <person name="Sato H."/>
            <person name="Tonouchi N."/>
        </authorList>
    </citation>
    <scope>NUCLEOTIDE SEQUENCE</scope>
    <source>
        <strain evidence="1">NBRC 4228</strain>
    </source>
</reference>
<organism evidence="1 2">
    <name type="scientific">Aspergillus oryzae</name>
    <name type="common">Yellow koji mold</name>
    <dbReference type="NCBI Taxonomy" id="5062"/>
    <lineage>
        <taxon>Eukaryota</taxon>
        <taxon>Fungi</taxon>
        <taxon>Dikarya</taxon>
        <taxon>Ascomycota</taxon>
        <taxon>Pezizomycotina</taxon>
        <taxon>Eurotiomycetes</taxon>
        <taxon>Eurotiomycetidae</taxon>
        <taxon>Eurotiales</taxon>
        <taxon>Aspergillaceae</taxon>
        <taxon>Aspergillus</taxon>
        <taxon>Aspergillus subgen. Circumdati</taxon>
    </lineage>
</organism>
<evidence type="ECO:0000313" key="1">
    <source>
        <dbReference type="EMBL" id="GMG38819.1"/>
    </source>
</evidence>